<keyword evidence="2" id="KW-1185">Reference proteome</keyword>
<reference evidence="1" key="1">
    <citation type="journal article" date="2023" name="G3 (Bethesda)">
        <title>A reference genome for the long-term kleptoplast-retaining sea slug Elysia crispata morphotype clarki.</title>
        <authorList>
            <person name="Eastman K.E."/>
            <person name="Pendleton A.L."/>
            <person name="Shaikh M.A."/>
            <person name="Suttiyut T."/>
            <person name="Ogas R."/>
            <person name="Tomko P."/>
            <person name="Gavelis G."/>
            <person name="Widhalm J.R."/>
            <person name="Wisecaver J.H."/>
        </authorList>
    </citation>
    <scope>NUCLEOTIDE SEQUENCE</scope>
    <source>
        <strain evidence="1">ECLA1</strain>
    </source>
</reference>
<dbReference type="Proteomes" id="UP001283361">
    <property type="component" value="Unassembled WGS sequence"/>
</dbReference>
<evidence type="ECO:0000313" key="1">
    <source>
        <dbReference type="EMBL" id="KAK3704956.1"/>
    </source>
</evidence>
<name>A0AAE0XSC2_9GAST</name>
<dbReference type="EMBL" id="JAWDGP010007779">
    <property type="protein sequence ID" value="KAK3704956.1"/>
    <property type="molecule type" value="Genomic_DNA"/>
</dbReference>
<proteinExistence type="predicted"/>
<accession>A0AAE0XSC2</accession>
<dbReference type="AlphaFoldDB" id="A0AAE0XSC2"/>
<organism evidence="1 2">
    <name type="scientific">Elysia crispata</name>
    <name type="common">lettuce slug</name>
    <dbReference type="NCBI Taxonomy" id="231223"/>
    <lineage>
        <taxon>Eukaryota</taxon>
        <taxon>Metazoa</taxon>
        <taxon>Spiralia</taxon>
        <taxon>Lophotrochozoa</taxon>
        <taxon>Mollusca</taxon>
        <taxon>Gastropoda</taxon>
        <taxon>Heterobranchia</taxon>
        <taxon>Euthyneura</taxon>
        <taxon>Panpulmonata</taxon>
        <taxon>Sacoglossa</taxon>
        <taxon>Placobranchoidea</taxon>
        <taxon>Plakobranchidae</taxon>
        <taxon>Elysia</taxon>
    </lineage>
</organism>
<sequence length="102" mass="11271">MSVLTRNPLVLSLRSRFPHFFKVPPNKVNSPETACGNQRRASTGCRCSTELVKTSPNWSVTGRDELRITQLLLIETTIDVEVNYCDSLTLFATNTGMPQGAA</sequence>
<evidence type="ECO:0000313" key="2">
    <source>
        <dbReference type="Proteomes" id="UP001283361"/>
    </source>
</evidence>
<gene>
    <name evidence="1" type="ORF">RRG08_017748</name>
</gene>
<protein>
    <submittedName>
        <fullName evidence="1">Uncharacterized protein</fullName>
    </submittedName>
</protein>
<comment type="caution">
    <text evidence="1">The sequence shown here is derived from an EMBL/GenBank/DDBJ whole genome shotgun (WGS) entry which is preliminary data.</text>
</comment>